<dbReference type="GO" id="GO:0009626">
    <property type="term" value="P:plant-type hypersensitive response"/>
    <property type="evidence" value="ECO:0007669"/>
    <property type="project" value="TreeGrafter"/>
</dbReference>
<keyword evidence="3" id="KW-1185">Reference proteome</keyword>
<accession>A0AAE1J803</accession>
<keyword evidence="1" id="KW-0472">Membrane</keyword>
<protein>
    <submittedName>
        <fullName evidence="2">Uncharacterized protein</fullName>
    </submittedName>
</protein>
<gene>
    <name evidence="2" type="ORF">QN277_029345</name>
</gene>
<comment type="caution">
    <text evidence="2">The sequence shown here is derived from an EMBL/GenBank/DDBJ whole genome shotgun (WGS) entry which is preliminary data.</text>
</comment>
<dbReference type="EMBL" id="JAWXYG010000009">
    <property type="protein sequence ID" value="KAK4264002.1"/>
    <property type="molecule type" value="Genomic_DNA"/>
</dbReference>
<dbReference type="AlphaFoldDB" id="A0AAE1J803"/>
<proteinExistence type="predicted"/>
<dbReference type="InterPro" id="IPR044663">
    <property type="entry name" value="CAD1/NSL1-like"/>
</dbReference>
<organism evidence="2 3">
    <name type="scientific">Acacia crassicarpa</name>
    <name type="common">northern wattle</name>
    <dbReference type="NCBI Taxonomy" id="499986"/>
    <lineage>
        <taxon>Eukaryota</taxon>
        <taxon>Viridiplantae</taxon>
        <taxon>Streptophyta</taxon>
        <taxon>Embryophyta</taxon>
        <taxon>Tracheophyta</taxon>
        <taxon>Spermatophyta</taxon>
        <taxon>Magnoliopsida</taxon>
        <taxon>eudicotyledons</taxon>
        <taxon>Gunneridae</taxon>
        <taxon>Pentapetalae</taxon>
        <taxon>rosids</taxon>
        <taxon>fabids</taxon>
        <taxon>Fabales</taxon>
        <taxon>Fabaceae</taxon>
        <taxon>Caesalpinioideae</taxon>
        <taxon>mimosoid clade</taxon>
        <taxon>Acacieae</taxon>
        <taxon>Acacia</taxon>
    </lineage>
</organism>
<evidence type="ECO:0000256" key="1">
    <source>
        <dbReference type="SAM" id="Phobius"/>
    </source>
</evidence>
<keyword evidence="1" id="KW-0812">Transmembrane</keyword>
<dbReference type="PANTHER" id="PTHR33199:SF3">
    <property type="entry name" value="MACPF DOMAIN-CONTAINING PROTEIN CAD1"/>
    <property type="match status" value="1"/>
</dbReference>
<dbReference type="PANTHER" id="PTHR33199">
    <property type="entry name" value="MACPF DOMAIN-CONTAINING PROTEIN CAD1"/>
    <property type="match status" value="1"/>
</dbReference>
<dbReference type="Gene3D" id="1.20.120.1770">
    <property type="match status" value="1"/>
</dbReference>
<dbReference type="GO" id="GO:2000031">
    <property type="term" value="P:regulation of salicylic acid mediated signaling pathway"/>
    <property type="evidence" value="ECO:0007669"/>
    <property type="project" value="InterPro"/>
</dbReference>
<name>A0AAE1J803_9FABA</name>
<evidence type="ECO:0000313" key="2">
    <source>
        <dbReference type="EMBL" id="KAK4264002.1"/>
    </source>
</evidence>
<dbReference type="GO" id="GO:0005886">
    <property type="term" value="C:plasma membrane"/>
    <property type="evidence" value="ECO:0007669"/>
    <property type="project" value="TreeGrafter"/>
</dbReference>
<keyword evidence="1" id="KW-1133">Transmembrane helix</keyword>
<reference evidence="2" key="1">
    <citation type="submission" date="2023-10" db="EMBL/GenBank/DDBJ databases">
        <title>Chromosome-level genome of the transformable northern wattle, Acacia crassicarpa.</title>
        <authorList>
            <person name="Massaro I."/>
            <person name="Sinha N.R."/>
            <person name="Poethig S."/>
            <person name="Leichty A.R."/>
        </authorList>
    </citation>
    <scope>NUCLEOTIDE SEQUENCE</scope>
    <source>
        <strain evidence="2">Acra3RX</strain>
        <tissue evidence="2">Leaf</tissue>
    </source>
</reference>
<feature type="transmembrane region" description="Helical" evidence="1">
    <location>
        <begin position="12"/>
        <end position="30"/>
    </location>
</feature>
<dbReference type="Proteomes" id="UP001293593">
    <property type="component" value="Unassembled WGS sequence"/>
</dbReference>
<evidence type="ECO:0000313" key="3">
    <source>
        <dbReference type="Proteomes" id="UP001293593"/>
    </source>
</evidence>
<sequence>MASPPAVRFPIFLTWRLVGILVTLLLFVWAQRFRGGLALVSDDKDLLFNMAKHFNEMSGITAQIPLGSFNTMFNFTGSWMVGAAATKSLAMVGNFFPLFSVKLNKLNLPLHEDIKRAVPYSWDPAALAR</sequence>